<dbReference type="PANTHER" id="PTHR24320">
    <property type="entry name" value="RETINOL DEHYDROGENASE"/>
    <property type="match status" value="1"/>
</dbReference>
<comment type="similarity">
    <text evidence="1">Belongs to the short-chain dehydrogenases/reductases (SDR) family.</text>
</comment>
<dbReference type="Proteomes" id="UP000069940">
    <property type="component" value="Unassembled WGS sequence"/>
</dbReference>
<keyword evidence="3" id="KW-0472">Membrane</keyword>
<sequence>MPLNDFWSKTSGFCGGFIMNEILFFFFLSLFGTDLLVHIENFICKQPSHDFDIHGITCLLEKGRIFDLNRQPTCVNVFHLIYFPKIIRIRSSKSHCDDSSSLRAFRRSLLSLLSALSVSAYYLIKQPILSEFPYIYLQQSRWYYIGRLYRNKRVFHGRELIVITGATSGIGLALANELASRNCHLVLGCRNLTNGILVRKKLEQQVGPANIVDIFELDLSSLKSVVGFVDSVNSLRKPIYALVNNAGIFYAEPGLTIDGIEQTFQVNYLSHYLLTILLLPKLKLYPGNSRVVTVSSKAHQDVERFPDLELHREFDDSPSNRFRSYQYSKFSVVTFSQKLSSILANSNVTVHCVDPGNVETDIYRSFPPLSNKLLFYLQKPIRLLLVKTPREGAQGLLYAIISPETPRFYITKHYSNSEEQQEVNPRIYNPILGDTLWKLSRQLCRDHLLELI</sequence>
<name>A0ABM1ZYA1_AEDAL</name>
<organism evidence="4 5">
    <name type="scientific">Aedes albopictus</name>
    <name type="common">Asian tiger mosquito</name>
    <name type="synonym">Stegomyia albopicta</name>
    <dbReference type="NCBI Taxonomy" id="7160"/>
    <lineage>
        <taxon>Eukaryota</taxon>
        <taxon>Metazoa</taxon>
        <taxon>Ecdysozoa</taxon>
        <taxon>Arthropoda</taxon>
        <taxon>Hexapoda</taxon>
        <taxon>Insecta</taxon>
        <taxon>Pterygota</taxon>
        <taxon>Neoptera</taxon>
        <taxon>Endopterygota</taxon>
        <taxon>Diptera</taxon>
        <taxon>Nematocera</taxon>
        <taxon>Culicoidea</taxon>
        <taxon>Culicidae</taxon>
        <taxon>Culicinae</taxon>
        <taxon>Aedini</taxon>
        <taxon>Aedes</taxon>
        <taxon>Stegomyia</taxon>
    </lineage>
</organism>
<dbReference type="RefSeq" id="XP_029729115.2">
    <property type="nucleotide sequence ID" value="XM_029873255.2"/>
</dbReference>
<keyword evidence="3" id="KW-1133">Transmembrane helix</keyword>
<evidence type="ECO:0000256" key="3">
    <source>
        <dbReference type="SAM" id="Phobius"/>
    </source>
</evidence>
<evidence type="ECO:0000256" key="2">
    <source>
        <dbReference type="ARBA" id="ARBA00023002"/>
    </source>
</evidence>
<keyword evidence="2" id="KW-0560">Oxidoreductase</keyword>
<dbReference type="EnsemblMetazoa" id="AALFPA23_022749.R33770">
    <property type="protein sequence ID" value="AALFPA23_022749.P33770"/>
    <property type="gene ID" value="AALFPA23_022749"/>
</dbReference>
<evidence type="ECO:0000313" key="5">
    <source>
        <dbReference type="Proteomes" id="UP000069940"/>
    </source>
</evidence>
<dbReference type="Gene3D" id="3.40.50.720">
    <property type="entry name" value="NAD(P)-binding Rossmann-like Domain"/>
    <property type="match status" value="1"/>
</dbReference>
<evidence type="ECO:0000313" key="4">
    <source>
        <dbReference type="EnsemblMetazoa" id="AALFPA23_022749.P33770"/>
    </source>
</evidence>
<proteinExistence type="inferred from homology"/>
<evidence type="ECO:0008006" key="6">
    <source>
        <dbReference type="Google" id="ProtNLM"/>
    </source>
</evidence>
<accession>A0ABM1ZYA1</accession>
<dbReference type="SUPFAM" id="SSF51735">
    <property type="entry name" value="NAD(P)-binding Rossmann-fold domains"/>
    <property type="match status" value="1"/>
</dbReference>
<dbReference type="Pfam" id="PF00106">
    <property type="entry name" value="adh_short"/>
    <property type="match status" value="1"/>
</dbReference>
<dbReference type="InterPro" id="IPR002347">
    <property type="entry name" value="SDR_fam"/>
</dbReference>
<evidence type="ECO:0000256" key="1">
    <source>
        <dbReference type="ARBA" id="ARBA00006484"/>
    </source>
</evidence>
<protein>
    <recommendedName>
        <fullName evidence="6">Dehydrogenase with different specificities related to short-chain alcohol dehydrogenase</fullName>
    </recommendedName>
</protein>
<feature type="transmembrane region" description="Helical" evidence="3">
    <location>
        <begin position="17"/>
        <end position="37"/>
    </location>
</feature>
<dbReference type="InterPro" id="IPR036291">
    <property type="entry name" value="NAD(P)-bd_dom_sf"/>
</dbReference>
<dbReference type="PANTHER" id="PTHR24320:SF264">
    <property type="entry name" value="DEHYDROGENASE_REDUCTASE SDR FAMILY MEMBER ON CHROMOSOME X"/>
    <property type="match status" value="1"/>
</dbReference>
<dbReference type="GeneID" id="115266720"/>
<dbReference type="PRINTS" id="PR00081">
    <property type="entry name" value="GDHRDH"/>
</dbReference>
<keyword evidence="3" id="KW-0812">Transmembrane</keyword>
<reference evidence="5" key="1">
    <citation type="journal article" date="2015" name="Proc. Natl. Acad. Sci. U.S.A.">
        <title>Genome sequence of the Asian Tiger mosquito, Aedes albopictus, reveals insights into its biology, genetics, and evolution.</title>
        <authorList>
            <person name="Chen X.G."/>
            <person name="Jiang X."/>
            <person name="Gu J."/>
            <person name="Xu M."/>
            <person name="Wu Y."/>
            <person name="Deng Y."/>
            <person name="Zhang C."/>
            <person name="Bonizzoni M."/>
            <person name="Dermauw W."/>
            <person name="Vontas J."/>
            <person name="Armbruster P."/>
            <person name="Huang X."/>
            <person name="Yang Y."/>
            <person name="Zhang H."/>
            <person name="He W."/>
            <person name="Peng H."/>
            <person name="Liu Y."/>
            <person name="Wu K."/>
            <person name="Chen J."/>
            <person name="Lirakis M."/>
            <person name="Topalis P."/>
            <person name="Van Leeuwen T."/>
            <person name="Hall A.B."/>
            <person name="Jiang X."/>
            <person name="Thorpe C."/>
            <person name="Mueller R.L."/>
            <person name="Sun C."/>
            <person name="Waterhouse R.M."/>
            <person name="Yan G."/>
            <person name="Tu Z.J."/>
            <person name="Fang X."/>
            <person name="James A.A."/>
        </authorList>
    </citation>
    <scope>NUCLEOTIDE SEQUENCE [LARGE SCALE GENOMIC DNA]</scope>
    <source>
        <strain evidence="5">Foshan</strain>
    </source>
</reference>
<reference evidence="4" key="2">
    <citation type="submission" date="2025-05" db="UniProtKB">
        <authorList>
            <consortium name="EnsemblMetazoa"/>
        </authorList>
    </citation>
    <scope>IDENTIFICATION</scope>
    <source>
        <strain evidence="4">Foshan</strain>
    </source>
</reference>
<keyword evidence="5" id="KW-1185">Reference proteome</keyword>